<dbReference type="AlphaFoldDB" id="A0A7H2BN17"/>
<dbReference type="GO" id="GO:0004519">
    <property type="term" value="F:endonuclease activity"/>
    <property type="evidence" value="ECO:0007669"/>
    <property type="project" value="UniProtKB-KW"/>
</dbReference>
<feature type="domain" description="GmrSD restriction endonucleases C-terminal" evidence="1">
    <location>
        <begin position="16"/>
        <end position="148"/>
    </location>
</feature>
<keyword evidence="2" id="KW-0378">Hydrolase</keyword>
<proteinExistence type="predicted"/>
<dbReference type="PANTHER" id="PTHR24094">
    <property type="entry name" value="SECRETED PROTEIN"/>
    <property type="match status" value="1"/>
</dbReference>
<dbReference type="InterPro" id="IPR011089">
    <property type="entry name" value="GmrSD_C"/>
</dbReference>
<accession>A0A7H2BN17</accession>
<sequence length="167" mass="18460">MFGKAWSDVDGNGCDQRNDVLTRDLQNLKRNENCKVVSGTLVDPYTGSSVDFTRGEQTSQLVPIDHVVALSNAWQTGATLLSESQRAQLGNDPLNLQATTSAANREKSDADAAHWLPQRGYQCEYVGRQVSVKAAYGLWVTPTEKQAMERVLKTCPEQPAYRSNVKK</sequence>
<keyword evidence="2" id="KW-0540">Nuclease</keyword>
<dbReference type="Pfam" id="PF07510">
    <property type="entry name" value="GmrSD_C"/>
    <property type="match status" value="1"/>
</dbReference>
<dbReference type="KEGG" id="rama:IDM48_09215"/>
<keyword evidence="3" id="KW-1185">Reference proteome</keyword>
<gene>
    <name evidence="2" type="ORF">IDM48_09215</name>
</gene>
<keyword evidence="2" id="KW-0255">Endonuclease</keyword>
<protein>
    <submittedName>
        <fullName evidence="2">HNH endonuclease</fullName>
    </submittedName>
</protein>
<name>A0A7H2BN17_9MICC</name>
<dbReference type="Proteomes" id="UP000516421">
    <property type="component" value="Chromosome"/>
</dbReference>
<reference evidence="2 3" key="1">
    <citation type="submission" date="2020-09" db="EMBL/GenBank/DDBJ databases">
        <title>Investigation of environmental microbe.</title>
        <authorList>
            <person name="Ou Y."/>
            <person name="Kang Q."/>
        </authorList>
    </citation>
    <scope>NUCLEOTIDE SEQUENCE [LARGE SCALE GENOMIC DNA]</scope>
    <source>
        <strain evidence="2 3">KJZ-9</strain>
    </source>
</reference>
<evidence type="ECO:0000313" key="2">
    <source>
        <dbReference type="EMBL" id="QNV41063.1"/>
    </source>
</evidence>
<evidence type="ECO:0000259" key="1">
    <source>
        <dbReference type="Pfam" id="PF07510"/>
    </source>
</evidence>
<dbReference type="PANTHER" id="PTHR24094:SF15">
    <property type="entry name" value="AMP-DEPENDENT SYNTHETASE_LIGASE DOMAIN-CONTAINING PROTEIN-RELATED"/>
    <property type="match status" value="1"/>
</dbReference>
<dbReference type="EMBL" id="CP061538">
    <property type="protein sequence ID" value="QNV41063.1"/>
    <property type="molecule type" value="Genomic_DNA"/>
</dbReference>
<evidence type="ECO:0000313" key="3">
    <source>
        <dbReference type="Proteomes" id="UP000516421"/>
    </source>
</evidence>
<organism evidence="2 3">
    <name type="scientific">Rothia amarae</name>
    <dbReference type="NCBI Taxonomy" id="169480"/>
    <lineage>
        <taxon>Bacteria</taxon>
        <taxon>Bacillati</taxon>
        <taxon>Actinomycetota</taxon>
        <taxon>Actinomycetes</taxon>
        <taxon>Micrococcales</taxon>
        <taxon>Micrococcaceae</taxon>
        <taxon>Rothia</taxon>
    </lineage>
</organism>